<dbReference type="InterPro" id="IPR016624">
    <property type="entry name" value="UCP014753"/>
</dbReference>
<dbReference type="Pfam" id="PF10022">
    <property type="entry name" value="DUF2264"/>
    <property type="match status" value="1"/>
</dbReference>
<sequence>MIFFNPFDNNALSTKSDFQKLVNDMFKPLVPYFKAQGAAIDFNEGSASFDQKASSLEGVARPLWGIIPLVLGGGEFHYWELYRNALINGTNPSHSDYWGKTAYFDQRTVEMAAIGLLLATLPEHAFYPLTDTEKSNLVHWLADIQNHEYPQNNWLFFTIMVQEGLKKVGYGHLVDDDLANDYLNRLDSYYLSEGWYCDGTTRTIDHYAGFAMHYYGLLYAKVIKGDKKDWADKFVERSKLFARSFQFWFAEDGAALQQGRSLIYRFAASSFWGALALLDDNEMPLGEIKGIWARQIRWWKDKNIFTNDGRLTRGYTYQNLSMCEVYNSPTSPYWAMKAFIPLLLSDNSEFWLAEELPCKIRDGIYPNVANETLVQRYKGESVIHFSAPIHPFFQKDKYNKFLYSTNRGFDVSSLLYSEQGSFGDNILAISFDDGSNWQYRQKIIETKIEGNVLTQVWTSGRQEVTTIIEPFDDGTFRRTHIIDLKQDACVVETGFSYPIYNEKMELFEDKEKDRAVILQRKTREGNVLENITCLARLDDYIQEKGVSLRTNSNTTDPVTAVPYTKIKLNKGRHTISALFYL</sequence>
<dbReference type="EMBL" id="QKLW01000001">
    <property type="protein sequence ID" value="PYF83990.1"/>
    <property type="molecule type" value="Genomic_DNA"/>
</dbReference>
<proteinExistence type="predicted"/>
<evidence type="ECO:0000259" key="2">
    <source>
        <dbReference type="Pfam" id="PF20938"/>
    </source>
</evidence>
<dbReference type="Proteomes" id="UP000247551">
    <property type="component" value="Unassembled WGS sequence"/>
</dbReference>
<evidence type="ECO:0008006" key="5">
    <source>
        <dbReference type="Google" id="ProtNLM"/>
    </source>
</evidence>
<protein>
    <recommendedName>
        <fullName evidence="5">DUF2264 domain-containing protein</fullName>
    </recommendedName>
</protein>
<gene>
    <name evidence="3" type="ORF">DFP75_1019</name>
</gene>
<name>A0A318V7Y2_9GAMM</name>
<feature type="domain" description="DUF2264" evidence="1">
    <location>
        <begin position="14"/>
        <end position="357"/>
    </location>
</feature>
<dbReference type="InterPro" id="IPR049349">
    <property type="entry name" value="DUF2264_N"/>
</dbReference>
<dbReference type="Pfam" id="PF20938">
    <property type="entry name" value="DUF2264_C"/>
    <property type="match status" value="1"/>
</dbReference>
<evidence type="ECO:0000259" key="1">
    <source>
        <dbReference type="Pfam" id="PF10022"/>
    </source>
</evidence>
<organism evidence="3 4">
    <name type="scientific">Marinomonas alcarazii</name>
    <dbReference type="NCBI Taxonomy" id="491949"/>
    <lineage>
        <taxon>Bacteria</taxon>
        <taxon>Pseudomonadati</taxon>
        <taxon>Pseudomonadota</taxon>
        <taxon>Gammaproteobacteria</taxon>
        <taxon>Oceanospirillales</taxon>
        <taxon>Oceanospirillaceae</taxon>
        <taxon>Marinomonas</taxon>
    </lineage>
</organism>
<dbReference type="PIRSF" id="PIRSF014753">
    <property type="entry name" value="UCP014753"/>
    <property type="match status" value="1"/>
</dbReference>
<dbReference type="AlphaFoldDB" id="A0A318V7Y2"/>
<comment type="caution">
    <text evidence="3">The sequence shown here is derived from an EMBL/GenBank/DDBJ whole genome shotgun (WGS) entry which is preliminary data.</text>
</comment>
<dbReference type="PANTHER" id="PTHR35339:SF4">
    <property type="entry name" value="LINALOOL DEHYDRATASE_ISOMERASE DOMAIN-CONTAINING PROTEIN"/>
    <property type="match status" value="1"/>
</dbReference>
<dbReference type="PANTHER" id="PTHR35339">
    <property type="entry name" value="LINALOOL DEHYDRATASE_ISOMERASE DOMAIN-CONTAINING PROTEIN"/>
    <property type="match status" value="1"/>
</dbReference>
<dbReference type="InterPro" id="IPR049237">
    <property type="entry name" value="DUF2264_C"/>
</dbReference>
<evidence type="ECO:0000313" key="4">
    <source>
        <dbReference type="Proteomes" id="UP000247551"/>
    </source>
</evidence>
<dbReference type="RefSeq" id="WP_110571474.1">
    <property type="nucleotide sequence ID" value="NZ_QKLW01000001.1"/>
</dbReference>
<feature type="domain" description="DUF2264" evidence="2">
    <location>
        <begin position="395"/>
        <end position="572"/>
    </location>
</feature>
<evidence type="ECO:0000313" key="3">
    <source>
        <dbReference type="EMBL" id="PYF83990.1"/>
    </source>
</evidence>
<accession>A0A318V7Y2</accession>
<keyword evidence="4" id="KW-1185">Reference proteome</keyword>
<reference evidence="3 4" key="1">
    <citation type="submission" date="2018-06" db="EMBL/GenBank/DDBJ databases">
        <title>Genomic Encyclopedia of Type Strains, Phase III (KMG-III): the genomes of soil and plant-associated and newly described type strains.</title>
        <authorList>
            <person name="Whitman W."/>
        </authorList>
    </citation>
    <scope>NUCLEOTIDE SEQUENCE [LARGE SCALE GENOMIC DNA]</scope>
    <source>
        <strain evidence="3 4">CECT 7730</strain>
    </source>
</reference>